<name>A0AAD6XJN1_9AGAR</name>
<dbReference type="EMBL" id="JARJCN010000088">
    <property type="protein sequence ID" value="KAJ7075857.1"/>
    <property type="molecule type" value="Genomic_DNA"/>
</dbReference>
<keyword evidence="5" id="KW-1185">Reference proteome</keyword>
<evidence type="ECO:0000313" key="4">
    <source>
        <dbReference type="EMBL" id="KAJ7075857.1"/>
    </source>
</evidence>
<dbReference type="PANTHER" id="PTHR43439:SF2">
    <property type="entry name" value="ENZYME, PUTATIVE (JCVI)-RELATED"/>
    <property type="match status" value="1"/>
</dbReference>
<accession>A0AAD6XJN1</accession>
<evidence type="ECO:0000256" key="1">
    <source>
        <dbReference type="ARBA" id="ARBA00022450"/>
    </source>
</evidence>
<reference evidence="4" key="1">
    <citation type="submission" date="2023-03" db="EMBL/GenBank/DDBJ databases">
        <title>Massive genome expansion in bonnet fungi (Mycena s.s.) driven by repeated elements and novel gene families across ecological guilds.</title>
        <authorList>
            <consortium name="Lawrence Berkeley National Laboratory"/>
            <person name="Harder C.B."/>
            <person name="Miyauchi S."/>
            <person name="Viragh M."/>
            <person name="Kuo A."/>
            <person name="Thoen E."/>
            <person name="Andreopoulos B."/>
            <person name="Lu D."/>
            <person name="Skrede I."/>
            <person name="Drula E."/>
            <person name="Henrissat B."/>
            <person name="Morin E."/>
            <person name="Kohler A."/>
            <person name="Barry K."/>
            <person name="LaButti K."/>
            <person name="Morin E."/>
            <person name="Salamov A."/>
            <person name="Lipzen A."/>
            <person name="Mereny Z."/>
            <person name="Hegedus B."/>
            <person name="Baldrian P."/>
            <person name="Stursova M."/>
            <person name="Weitz H."/>
            <person name="Taylor A."/>
            <person name="Grigoriev I.V."/>
            <person name="Nagy L.G."/>
            <person name="Martin F."/>
            <person name="Kauserud H."/>
        </authorList>
    </citation>
    <scope>NUCLEOTIDE SEQUENCE</scope>
    <source>
        <strain evidence="4">CBHHK173m</strain>
    </source>
</reference>
<protein>
    <recommendedName>
        <fullName evidence="3">AMP-dependent synthetase/ligase domain-containing protein</fullName>
    </recommendedName>
</protein>
<dbReference type="Gene3D" id="3.40.50.12780">
    <property type="entry name" value="N-terminal domain of ligase-like"/>
    <property type="match status" value="1"/>
</dbReference>
<proteinExistence type="predicted"/>
<dbReference type="Pfam" id="PF23562">
    <property type="entry name" value="AMP-binding_C_3"/>
    <property type="match status" value="1"/>
</dbReference>
<dbReference type="Proteomes" id="UP001222325">
    <property type="component" value="Unassembled WGS sequence"/>
</dbReference>
<dbReference type="AlphaFoldDB" id="A0AAD6XJN1"/>
<dbReference type="SUPFAM" id="SSF56801">
    <property type="entry name" value="Acetyl-CoA synthetase-like"/>
    <property type="match status" value="1"/>
</dbReference>
<evidence type="ECO:0000259" key="3">
    <source>
        <dbReference type="Pfam" id="PF00501"/>
    </source>
</evidence>
<comment type="caution">
    <text evidence="4">The sequence shown here is derived from an EMBL/GenBank/DDBJ whole genome shotgun (WGS) entry which is preliminary data.</text>
</comment>
<feature type="domain" description="AMP-dependent synthetase/ligase" evidence="3">
    <location>
        <begin position="104"/>
        <end position="368"/>
    </location>
</feature>
<sequence length="565" mass="62090">MALPALLPPVLCPQAVNSATFRPPKATSLTLPEICDWHYEHSGSHSLYIQVDDATNEVSTIPWRTAVRGVYRISHSVSESVKSLNIPATRPTIGLCSTCDPFTYLLSILGIMRAGYPVFLMSPWASPAALKHLISISGVPLILTNADDPDLRAKLLFAAGDTPGIQISDHLPWSRIISTEPGPEKGPDIPEHDLEATCIILHSSGSTTLPRLNVWTHRMVATALWQPWYGERDICGEIMCAASVPMSGAAGTMLALFPASSGLIVSGLKPQSPPSRLSSESVWKAIVATKSTYAFILQPFIYTFSADGGKRKILAQLKGVIFGGGPLRKTFGDQLALDGVNLLTFFGSSEGGLMTKVVTDNRGEDWEYFSFYPLVNPGFIPQENSDLFEFVVKTGPFHRPTQTNTVFEGVAAFASKDLLQRHPEKPSFWKYVCRMDDQEMLSNGVKINAAAFEAILTSDPLIRGTVIFSQGPTYGVIVDTVSEYAPKSDPSHPEEKAKLRSLIWPTVERFNQVVPDLARLKEETILFTTPEKPFVYGEKGLPRRKEAIRAYIHEIEAYVGPWAEQ</sequence>
<dbReference type="PANTHER" id="PTHR43439">
    <property type="entry name" value="PHENYLACETATE-COENZYME A LIGASE"/>
    <property type="match status" value="1"/>
</dbReference>
<dbReference type="Pfam" id="PF00501">
    <property type="entry name" value="AMP-binding"/>
    <property type="match status" value="1"/>
</dbReference>
<dbReference type="InterPro" id="IPR051414">
    <property type="entry name" value="Adenylate-forming_Reductase"/>
</dbReference>
<evidence type="ECO:0000256" key="2">
    <source>
        <dbReference type="ARBA" id="ARBA00022553"/>
    </source>
</evidence>
<keyword evidence="2" id="KW-0597">Phosphoprotein</keyword>
<gene>
    <name evidence="4" type="ORF">B0H15DRAFT_865510</name>
</gene>
<dbReference type="InterPro" id="IPR000873">
    <property type="entry name" value="AMP-dep_synth/lig_dom"/>
</dbReference>
<dbReference type="InterPro" id="IPR042099">
    <property type="entry name" value="ANL_N_sf"/>
</dbReference>
<evidence type="ECO:0000313" key="5">
    <source>
        <dbReference type="Proteomes" id="UP001222325"/>
    </source>
</evidence>
<keyword evidence="1" id="KW-0596">Phosphopantetheine</keyword>
<organism evidence="4 5">
    <name type="scientific">Mycena belliarum</name>
    <dbReference type="NCBI Taxonomy" id="1033014"/>
    <lineage>
        <taxon>Eukaryota</taxon>
        <taxon>Fungi</taxon>
        <taxon>Dikarya</taxon>
        <taxon>Basidiomycota</taxon>
        <taxon>Agaricomycotina</taxon>
        <taxon>Agaricomycetes</taxon>
        <taxon>Agaricomycetidae</taxon>
        <taxon>Agaricales</taxon>
        <taxon>Marasmiineae</taxon>
        <taxon>Mycenaceae</taxon>
        <taxon>Mycena</taxon>
    </lineage>
</organism>